<organism evidence="2 3">
    <name type="scientific">Nephila pilipes</name>
    <name type="common">Giant wood spider</name>
    <name type="synonym">Nephila maculata</name>
    <dbReference type="NCBI Taxonomy" id="299642"/>
    <lineage>
        <taxon>Eukaryota</taxon>
        <taxon>Metazoa</taxon>
        <taxon>Ecdysozoa</taxon>
        <taxon>Arthropoda</taxon>
        <taxon>Chelicerata</taxon>
        <taxon>Arachnida</taxon>
        <taxon>Araneae</taxon>
        <taxon>Araneomorphae</taxon>
        <taxon>Entelegynae</taxon>
        <taxon>Araneoidea</taxon>
        <taxon>Nephilidae</taxon>
        <taxon>Nephila</taxon>
    </lineage>
</organism>
<keyword evidence="3" id="KW-1185">Reference proteome</keyword>
<dbReference type="InterPro" id="IPR021109">
    <property type="entry name" value="Peptidase_aspartic_dom_sf"/>
</dbReference>
<protein>
    <recommendedName>
        <fullName evidence="4">Peptidase A2 domain-containing protein</fullName>
    </recommendedName>
</protein>
<keyword evidence="1" id="KW-0472">Membrane</keyword>
<dbReference type="Gene3D" id="2.40.70.10">
    <property type="entry name" value="Acid Proteases"/>
    <property type="match status" value="1"/>
</dbReference>
<feature type="transmembrane region" description="Helical" evidence="1">
    <location>
        <begin position="77"/>
        <end position="99"/>
    </location>
</feature>
<dbReference type="OrthoDB" id="6420822at2759"/>
<name>A0A8X6TKT8_NEPPI</name>
<gene>
    <name evidence="2" type="primary">RP20_CCG003891</name>
    <name evidence="2" type="ORF">NPIL_349461</name>
</gene>
<keyword evidence="1" id="KW-1133">Transmembrane helix</keyword>
<proteinExistence type="predicted"/>
<reference evidence="2" key="1">
    <citation type="submission" date="2020-08" db="EMBL/GenBank/DDBJ databases">
        <title>Multicomponent nature underlies the extraordinary mechanical properties of spider dragline silk.</title>
        <authorList>
            <person name="Kono N."/>
            <person name="Nakamura H."/>
            <person name="Mori M."/>
            <person name="Yoshida Y."/>
            <person name="Ohtoshi R."/>
            <person name="Malay A.D."/>
            <person name="Moran D.A.P."/>
            <person name="Tomita M."/>
            <person name="Numata K."/>
            <person name="Arakawa K."/>
        </authorList>
    </citation>
    <scope>NUCLEOTIDE SEQUENCE</scope>
</reference>
<evidence type="ECO:0000313" key="3">
    <source>
        <dbReference type="Proteomes" id="UP000887013"/>
    </source>
</evidence>
<comment type="caution">
    <text evidence="2">The sequence shown here is derived from an EMBL/GenBank/DDBJ whole genome shotgun (WGS) entry which is preliminary data.</text>
</comment>
<evidence type="ECO:0008006" key="4">
    <source>
        <dbReference type="Google" id="ProtNLM"/>
    </source>
</evidence>
<dbReference type="Proteomes" id="UP000887013">
    <property type="component" value="Unassembled WGS sequence"/>
</dbReference>
<accession>A0A8X6TKT8</accession>
<dbReference type="AlphaFoldDB" id="A0A8X6TKT8"/>
<dbReference type="SUPFAM" id="SSF50630">
    <property type="entry name" value="Acid proteases"/>
    <property type="match status" value="1"/>
</dbReference>
<dbReference type="EMBL" id="BMAW01010989">
    <property type="protein sequence ID" value="GFT21417.1"/>
    <property type="molecule type" value="Genomic_DNA"/>
</dbReference>
<keyword evidence="1" id="KW-0812">Transmembrane</keyword>
<sequence length="101" mass="11366">MAVKNSNRLHVFDARTNMKFLVDTGSDVSCILPPKDKRINNAHMLELFDANNTRIKTYGIKLIDLSFGLSRKFKWDFIIADVSIPIIGAGFLTKLGLLIDL</sequence>
<evidence type="ECO:0000256" key="1">
    <source>
        <dbReference type="SAM" id="Phobius"/>
    </source>
</evidence>
<evidence type="ECO:0000313" key="2">
    <source>
        <dbReference type="EMBL" id="GFT21417.1"/>
    </source>
</evidence>